<dbReference type="AlphaFoldDB" id="R7Q3R1"/>
<dbReference type="FunFam" id="3.90.226.10:FF:000009">
    <property type="entry name" value="Carnitinyl-CoA dehydratase"/>
    <property type="match status" value="1"/>
</dbReference>
<dbReference type="SUPFAM" id="SSF52096">
    <property type="entry name" value="ClpP/crotonase"/>
    <property type="match status" value="1"/>
</dbReference>
<keyword evidence="5" id="KW-1185">Reference proteome</keyword>
<sequence>MLRRFVASKGPVRIWRTLCESAPSAIPVSSREFDHILTSSEDKVGVVEIHRPKHFNLLNQGAWSEITEAVEGFDEDSSVKVIILTGSKRVFCAGNDIEEMASRSYYSSRYKYDEGHCVDRIAATKKPLIAAVSGFALGGGCELAMAADIVIAAEDATFGQPEVQIGTIPSSGGTQRLVRAVGKAKAMEMILTGRQMSAEEAEGSGLVSRVARKGEALKEAKSVAAVIAGHSRPILQAAKECVNIAFDSTLSQGLIFERRAFQSTYALDDQKEGMKAFIDKRKPSYNNR</sequence>
<dbReference type="OrthoDB" id="2018133at2759"/>
<reference evidence="5" key="1">
    <citation type="journal article" date="2013" name="Proc. Natl. Acad. Sci. U.S.A.">
        <title>Genome structure and metabolic features in the red seaweed Chondrus crispus shed light on evolution of the Archaeplastida.</title>
        <authorList>
            <person name="Collen J."/>
            <person name="Porcel B."/>
            <person name="Carre W."/>
            <person name="Ball S.G."/>
            <person name="Chaparro C."/>
            <person name="Tonon T."/>
            <person name="Barbeyron T."/>
            <person name="Michel G."/>
            <person name="Noel B."/>
            <person name="Valentin K."/>
            <person name="Elias M."/>
            <person name="Artiguenave F."/>
            <person name="Arun A."/>
            <person name="Aury J.M."/>
            <person name="Barbosa-Neto J.F."/>
            <person name="Bothwell J.H."/>
            <person name="Bouget F.Y."/>
            <person name="Brillet L."/>
            <person name="Cabello-Hurtado F."/>
            <person name="Capella-Gutierrez S."/>
            <person name="Charrier B."/>
            <person name="Cladiere L."/>
            <person name="Cock J.M."/>
            <person name="Coelho S.M."/>
            <person name="Colleoni C."/>
            <person name="Czjzek M."/>
            <person name="Da Silva C."/>
            <person name="Delage L."/>
            <person name="Denoeud F."/>
            <person name="Deschamps P."/>
            <person name="Dittami S.M."/>
            <person name="Gabaldon T."/>
            <person name="Gachon C.M."/>
            <person name="Groisillier A."/>
            <person name="Herve C."/>
            <person name="Jabbari K."/>
            <person name="Katinka M."/>
            <person name="Kloareg B."/>
            <person name="Kowalczyk N."/>
            <person name="Labadie K."/>
            <person name="Leblanc C."/>
            <person name="Lopez P.J."/>
            <person name="McLachlan D.H."/>
            <person name="Meslet-Cladiere L."/>
            <person name="Moustafa A."/>
            <person name="Nehr Z."/>
            <person name="Nyvall Collen P."/>
            <person name="Panaud O."/>
            <person name="Partensky F."/>
            <person name="Poulain J."/>
            <person name="Rensing S.A."/>
            <person name="Rousvoal S."/>
            <person name="Samson G."/>
            <person name="Symeonidi A."/>
            <person name="Weissenbach J."/>
            <person name="Zambounis A."/>
            <person name="Wincker P."/>
            <person name="Boyen C."/>
        </authorList>
    </citation>
    <scope>NUCLEOTIDE SEQUENCE [LARGE SCALE GENOMIC DNA]</scope>
    <source>
        <strain evidence="5">cv. Stackhouse</strain>
    </source>
</reference>
<dbReference type="GeneID" id="17320145"/>
<dbReference type="InterPro" id="IPR001753">
    <property type="entry name" value="Enoyl-CoA_hydra/iso"/>
</dbReference>
<gene>
    <name evidence="4" type="ORF">CHC_T00009110001</name>
</gene>
<dbReference type="CDD" id="cd06558">
    <property type="entry name" value="crotonase-like"/>
    <property type="match status" value="1"/>
</dbReference>
<evidence type="ECO:0000256" key="2">
    <source>
        <dbReference type="ARBA" id="ARBA00023239"/>
    </source>
</evidence>
<evidence type="ECO:0000256" key="3">
    <source>
        <dbReference type="RuleBase" id="RU003707"/>
    </source>
</evidence>
<dbReference type="PROSITE" id="PS00166">
    <property type="entry name" value="ENOYL_COA_HYDRATASE"/>
    <property type="match status" value="1"/>
</dbReference>
<dbReference type="Proteomes" id="UP000012073">
    <property type="component" value="Unassembled WGS sequence"/>
</dbReference>
<evidence type="ECO:0000256" key="1">
    <source>
        <dbReference type="ARBA" id="ARBA00005254"/>
    </source>
</evidence>
<name>R7Q3R1_CHOCR</name>
<dbReference type="PANTHER" id="PTHR11941:SF54">
    <property type="entry name" value="ENOYL-COA HYDRATASE, MITOCHONDRIAL"/>
    <property type="match status" value="1"/>
</dbReference>
<dbReference type="FunFam" id="1.10.12.10:FF:000001">
    <property type="entry name" value="Probable enoyl-CoA hydratase, mitochondrial"/>
    <property type="match status" value="1"/>
</dbReference>
<dbReference type="GO" id="GO:0006635">
    <property type="term" value="P:fatty acid beta-oxidation"/>
    <property type="evidence" value="ECO:0007669"/>
    <property type="project" value="TreeGrafter"/>
</dbReference>
<dbReference type="PhylomeDB" id="R7Q3R1"/>
<dbReference type="Gramene" id="CDF32664">
    <property type="protein sequence ID" value="CDF32664"/>
    <property type="gene ID" value="CHC_T00009110001"/>
</dbReference>
<evidence type="ECO:0000313" key="4">
    <source>
        <dbReference type="EMBL" id="CDF32664.1"/>
    </source>
</evidence>
<dbReference type="OMA" id="FCDARED"/>
<evidence type="ECO:0000313" key="5">
    <source>
        <dbReference type="Proteomes" id="UP000012073"/>
    </source>
</evidence>
<dbReference type="InterPro" id="IPR018376">
    <property type="entry name" value="Enoyl-CoA_hyd/isom_CS"/>
</dbReference>
<keyword evidence="2" id="KW-0456">Lyase</keyword>
<dbReference type="GO" id="GO:0005739">
    <property type="term" value="C:mitochondrion"/>
    <property type="evidence" value="ECO:0007669"/>
    <property type="project" value="TreeGrafter"/>
</dbReference>
<dbReference type="Pfam" id="PF00378">
    <property type="entry name" value="ECH_1"/>
    <property type="match status" value="1"/>
</dbReference>
<dbReference type="InterPro" id="IPR014748">
    <property type="entry name" value="Enoyl-CoA_hydra_C"/>
</dbReference>
<dbReference type="GO" id="GO:0016836">
    <property type="term" value="F:hydro-lyase activity"/>
    <property type="evidence" value="ECO:0007669"/>
    <property type="project" value="UniProtKB-ARBA"/>
</dbReference>
<dbReference type="Gene3D" id="3.90.226.10">
    <property type="entry name" value="2-enoyl-CoA Hydratase, Chain A, domain 1"/>
    <property type="match status" value="1"/>
</dbReference>
<dbReference type="Gene3D" id="1.10.12.10">
    <property type="entry name" value="Lyase 2-enoyl-coa Hydratase, Chain A, domain 2"/>
    <property type="match status" value="1"/>
</dbReference>
<dbReference type="PANTHER" id="PTHR11941">
    <property type="entry name" value="ENOYL-COA HYDRATASE-RELATED"/>
    <property type="match status" value="1"/>
</dbReference>
<accession>R7Q3R1</accession>
<dbReference type="STRING" id="2769.R7Q3R1"/>
<dbReference type="InterPro" id="IPR029045">
    <property type="entry name" value="ClpP/crotonase-like_dom_sf"/>
</dbReference>
<dbReference type="RefSeq" id="XP_005712435.1">
    <property type="nucleotide sequence ID" value="XM_005712378.1"/>
</dbReference>
<comment type="similarity">
    <text evidence="1 3">Belongs to the enoyl-CoA hydratase/isomerase family.</text>
</comment>
<dbReference type="KEGG" id="ccp:CHC_T00009110001"/>
<protein>
    <submittedName>
        <fullName evidence="4">Enoyl-CoA hydratase, mitochondrial</fullName>
    </submittedName>
</protein>
<organism evidence="4 5">
    <name type="scientific">Chondrus crispus</name>
    <name type="common">Carrageen Irish moss</name>
    <name type="synonym">Polymorpha crispa</name>
    <dbReference type="NCBI Taxonomy" id="2769"/>
    <lineage>
        <taxon>Eukaryota</taxon>
        <taxon>Rhodophyta</taxon>
        <taxon>Florideophyceae</taxon>
        <taxon>Rhodymeniophycidae</taxon>
        <taxon>Gigartinales</taxon>
        <taxon>Gigartinaceae</taxon>
        <taxon>Chondrus</taxon>
    </lineage>
</organism>
<dbReference type="EMBL" id="HG001531">
    <property type="protein sequence ID" value="CDF32664.1"/>
    <property type="molecule type" value="Genomic_DNA"/>
</dbReference>
<proteinExistence type="inferred from homology"/>